<sequence>MAAMDEFLLVGGDDGSFTFMNLQTCESPVFGTFTNGEFMEVNSIEISFSRTGVCVVSIWDHWKHVRPFRPPGLPTPDGHMIGVVGDDFDALVMSVNSQETIATLKGHQRYSFSIAWSPDSRMIATGSDDRSTYIYDTRKMTDPVHILSKDIVDSVRSLRYSPCGRYLVMAEDRNFIHVVDTTTDYSVAQKIDFVGDISGISLTPDGEGLFVGVSSVSFSIDSMASNAILANSNSSGKKRRKKQASQDISTAKSDLKATLINRGSIPRGRWKQHVSTEFDDIWDENIQAKEQAGEENSDEDEADEKETSLPRISASVPLP</sequence>
<dbReference type="PROSITE" id="PS50294">
    <property type="entry name" value="WD_REPEATS_REGION"/>
    <property type="match status" value="1"/>
</dbReference>
<dbReference type="InterPro" id="IPR001680">
    <property type="entry name" value="WD40_rpt"/>
</dbReference>
<keyword evidence="4" id="KW-1185">Reference proteome</keyword>
<reference evidence="3" key="1">
    <citation type="journal article" date="2020" name="Fungal Divers.">
        <title>Resolving the Mortierellaceae phylogeny through synthesis of multi-gene phylogenetics and phylogenomics.</title>
        <authorList>
            <person name="Vandepol N."/>
            <person name="Liber J."/>
            <person name="Desiro A."/>
            <person name="Na H."/>
            <person name="Kennedy M."/>
            <person name="Barry K."/>
            <person name="Grigoriev I.V."/>
            <person name="Miller A.N."/>
            <person name="O'Donnell K."/>
            <person name="Stajich J.E."/>
            <person name="Bonito G."/>
        </authorList>
    </citation>
    <scope>NUCLEOTIDE SEQUENCE</scope>
    <source>
        <strain evidence="3">MES-2147</strain>
    </source>
</reference>
<dbReference type="InterPro" id="IPR015943">
    <property type="entry name" value="WD40/YVTN_repeat-like_dom_sf"/>
</dbReference>
<accession>A0A9P6LSI1</accession>
<feature type="repeat" description="WD" evidence="1">
    <location>
        <begin position="104"/>
        <end position="138"/>
    </location>
</feature>
<dbReference type="EMBL" id="JAAAHW010010272">
    <property type="protein sequence ID" value="KAF9928086.1"/>
    <property type="molecule type" value="Genomic_DNA"/>
</dbReference>
<dbReference type="SUPFAM" id="SSF50978">
    <property type="entry name" value="WD40 repeat-like"/>
    <property type="match status" value="1"/>
</dbReference>
<dbReference type="InterPro" id="IPR036322">
    <property type="entry name" value="WD40_repeat_dom_sf"/>
</dbReference>
<dbReference type="AlphaFoldDB" id="A0A9P6LSI1"/>
<proteinExistence type="predicted"/>
<feature type="compositionally biased region" description="Acidic residues" evidence="2">
    <location>
        <begin position="293"/>
        <end position="304"/>
    </location>
</feature>
<dbReference type="PANTHER" id="PTHR43991">
    <property type="entry name" value="WD REPEAT PROTEIN (AFU_ORTHOLOGUE AFUA_8G05640)-RELATED"/>
    <property type="match status" value="1"/>
</dbReference>
<evidence type="ECO:0000256" key="1">
    <source>
        <dbReference type="PROSITE-ProRule" id="PRU00221"/>
    </source>
</evidence>
<feature type="region of interest" description="Disordered" evidence="2">
    <location>
        <begin position="281"/>
        <end position="319"/>
    </location>
</feature>
<keyword evidence="1" id="KW-0853">WD repeat</keyword>
<dbReference type="Pfam" id="PF00400">
    <property type="entry name" value="WD40"/>
    <property type="match status" value="1"/>
</dbReference>
<evidence type="ECO:0000313" key="3">
    <source>
        <dbReference type="EMBL" id="KAF9928086.1"/>
    </source>
</evidence>
<dbReference type="PANTHER" id="PTHR43991:SF12">
    <property type="entry name" value="WD REPEAT PROTEIN (AFU_ORTHOLOGUE AFUA_8G05640)"/>
    <property type="match status" value="1"/>
</dbReference>
<organism evidence="3 4">
    <name type="scientific">Modicella reniformis</name>
    <dbReference type="NCBI Taxonomy" id="1440133"/>
    <lineage>
        <taxon>Eukaryota</taxon>
        <taxon>Fungi</taxon>
        <taxon>Fungi incertae sedis</taxon>
        <taxon>Mucoromycota</taxon>
        <taxon>Mortierellomycotina</taxon>
        <taxon>Mortierellomycetes</taxon>
        <taxon>Mortierellales</taxon>
        <taxon>Mortierellaceae</taxon>
        <taxon>Modicella</taxon>
    </lineage>
</organism>
<name>A0A9P6LSI1_9FUNG</name>
<evidence type="ECO:0000313" key="4">
    <source>
        <dbReference type="Proteomes" id="UP000749646"/>
    </source>
</evidence>
<dbReference type="OrthoDB" id="20669at2759"/>
<dbReference type="Gene3D" id="2.130.10.10">
    <property type="entry name" value="YVTN repeat-like/Quinoprotein amine dehydrogenase"/>
    <property type="match status" value="1"/>
</dbReference>
<dbReference type="SMART" id="SM00320">
    <property type="entry name" value="WD40"/>
    <property type="match status" value="2"/>
</dbReference>
<dbReference type="Proteomes" id="UP000749646">
    <property type="component" value="Unassembled WGS sequence"/>
</dbReference>
<protein>
    <submittedName>
        <fullName evidence="3">Uncharacterized protein</fullName>
    </submittedName>
</protein>
<gene>
    <name evidence="3" type="ORF">BGZ65_006425</name>
</gene>
<feature type="region of interest" description="Disordered" evidence="2">
    <location>
        <begin position="231"/>
        <end position="250"/>
    </location>
</feature>
<dbReference type="PROSITE" id="PS50082">
    <property type="entry name" value="WD_REPEATS_2"/>
    <property type="match status" value="1"/>
</dbReference>
<comment type="caution">
    <text evidence="3">The sequence shown here is derived from an EMBL/GenBank/DDBJ whole genome shotgun (WGS) entry which is preliminary data.</text>
</comment>
<evidence type="ECO:0000256" key="2">
    <source>
        <dbReference type="SAM" id="MobiDB-lite"/>
    </source>
</evidence>